<evidence type="ECO:0000256" key="1">
    <source>
        <dbReference type="ARBA" id="ARBA00004370"/>
    </source>
</evidence>
<dbReference type="GO" id="GO:0016020">
    <property type="term" value="C:membrane"/>
    <property type="evidence" value="ECO:0007669"/>
    <property type="project" value="UniProtKB-SubCell"/>
</dbReference>
<dbReference type="AlphaFoldDB" id="A0A9X6NIF9"/>
<evidence type="ECO:0000313" key="7">
    <source>
        <dbReference type="EMBL" id="OWA53488.1"/>
    </source>
</evidence>
<keyword evidence="3 5" id="KW-1133">Transmembrane helix</keyword>
<evidence type="ECO:0000256" key="2">
    <source>
        <dbReference type="ARBA" id="ARBA00022692"/>
    </source>
</evidence>
<reference evidence="8" key="1">
    <citation type="submission" date="2017-01" db="EMBL/GenBank/DDBJ databases">
        <title>Comparative genomics of anhydrobiosis in the tardigrade Hypsibius dujardini.</title>
        <authorList>
            <person name="Yoshida Y."/>
            <person name="Koutsovoulos G."/>
            <person name="Laetsch D."/>
            <person name="Stevens L."/>
            <person name="Kumar S."/>
            <person name="Horikawa D."/>
            <person name="Ishino K."/>
            <person name="Komine S."/>
            <person name="Tomita M."/>
            <person name="Blaxter M."/>
            <person name="Arakawa K."/>
        </authorList>
    </citation>
    <scope>NUCLEOTIDE SEQUENCE [LARGE SCALE GENOMIC DNA]</scope>
    <source>
        <strain evidence="8">Z151</strain>
    </source>
</reference>
<organism evidence="7 8">
    <name type="scientific">Hypsibius exemplaris</name>
    <name type="common">Freshwater tardigrade</name>
    <dbReference type="NCBI Taxonomy" id="2072580"/>
    <lineage>
        <taxon>Eukaryota</taxon>
        <taxon>Metazoa</taxon>
        <taxon>Ecdysozoa</taxon>
        <taxon>Tardigrada</taxon>
        <taxon>Eutardigrada</taxon>
        <taxon>Parachela</taxon>
        <taxon>Hypsibioidea</taxon>
        <taxon>Hypsibiidae</taxon>
        <taxon>Hypsibius</taxon>
    </lineage>
</organism>
<dbReference type="Pfam" id="PF01094">
    <property type="entry name" value="ANF_receptor"/>
    <property type="match status" value="1"/>
</dbReference>
<protein>
    <recommendedName>
        <fullName evidence="6">Receptor ligand binding region domain-containing protein</fullName>
    </recommendedName>
</protein>
<dbReference type="InterPro" id="IPR001828">
    <property type="entry name" value="ANF_lig-bd_rcpt"/>
</dbReference>
<evidence type="ECO:0000313" key="8">
    <source>
        <dbReference type="Proteomes" id="UP000192578"/>
    </source>
</evidence>
<name>A0A9X6NIF9_HYPEX</name>
<evidence type="ECO:0000256" key="5">
    <source>
        <dbReference type="SAM" id="Phobius"/>
    </source>
</evidence>
<dbReference type="InterPro" id="IPR028082">
    <property type="entry name" value="Peripla_BP_I"/>
</dbReference>
<evidence type="ECO:0000259" key="6">
    <source>
        <dbReference type="Pfam" id="PF01094"/>
    </source>
</evidence>
<dbReference type="Gene3D" id="3.40.50.2300">
    <property type="match status" value="1"/>
</dbReference>
<comment type="subcellular location">
    <subcellularLocation>
        <location evidence="1">Membrane</location>
    </subcellularLocation>
</comment>
<dbReference type="Proteomes" id="UP000192578">
    <property type="component" value="Unassembled WGS sequence"/>
</dbReference>
<keyword evidence="8" id="KW-1185">Reference proteome</keyword>
<feature type="transmembrane region" description="Helical" evidence="5">
    <location>
        <begin position="20"/>
        <end position="40"/>
    </location>
</feature>
<dbReference type="OrthoDB" id="10065302at2759"/>
<feature type="domain" description="Receptor ligand binding region" evidence="6">
    <location>
        <begin position="68"/>
        <end position="422"/>
    </location>
</feature>
<proteinExistence type="predicted"/>
<evidence type="ECO:0000256" key="3">
    <source>
        <dbReference type="ARBA" id="ARBA00022989"/>
    </source>
</evidence>
<keyword evidence="2 5" id="KW-0812">Transmembrane</keyword>
<evidence type="ECO:0000256" key="4">
    <source>
        <dbReference type="ARBA" id="ARBA00023136"/>
    </source>
</evidence>
<gene>
    <name evidence="7" type="ORF">BV898_17915</name>
</gene>
<dbReference type="SUPFAM" id="SSF53822">
    <property type="entry name" value="Periplasmic binding protein-like I"/>
    <property type="match status" value="1"/>
</dbReference>
<dbReference type="EMBL" id="MTYJ01000325">
    <property type="protein sequence ID" value="OWA53488.1"/>
    <property type="molecule type" value="Genomic_DNA"/>
</dbReference>
<keyword evidence="4 5" id="KW-0472">Membrane</keyword>
<comment type="caution">
    <text evidence="7">The sequence shown here is derived from an EMBL/GenBank/DDBJ whole genome shotgun (WGS) entry which is preliminary data.</text>
</comment>
<sequence length="484" mass="54371">MAESAKILCSSVSPVKPRRLGMLFIGAHFAVVVSGAAPVAPIQVEIGSVGNIYPDNMSCLPYGGPPQDMALEYINRRYQGFFNFTLTYIYEKSITSCVVLADNAAYLAAQWIYNRPSDDSILALIFPGCSGPEVVHINQIAAAQNLLMITHNNDHEIIRNKSLSPTFVSLAHYISSDYKQFYKRIAEVYNWTSVYVVVDDTSVWVFTLTALAAIEGIESLPNRLVTVKHIFQNASAEIAPILDDFRTISRVMLFCGRAERLRTVLIQASKLNMTNGEFVYITMENFHYKTLYGNLDWRNGDEHDQAVERAFASVLVIRAADYDNQFPVSSDLSAVDISRRAKTDYNFTLPINDQPVINLLAPFVAVKSFAEILNRSKELHGTSSLHDGRHLANMFRNRTFLTEFGDIEIGPSGRRVVDLVLFYFDTRERSFRVKYFYSHAQIHIFSLGNFVASPAVSPLQINVPKNRAFKGNCQLGQWKLLASS</sequence>
<accession>A0A9X6NIF9</accession>
<dbReference type="CDD" id="cd06352">
    <property type="entry name" value="PBP1_NPR_GC-like"/>
    <property type="match status" value="1"/>
</dbReference>